<evidence type="ECO:0000256" key="1">
    <source>
        <dbReference type="SAM" id="MobiDB-lite"/>
    </source>
</evidence>
<evidence type="ECO:0000256" key="2">
    <source>
        <dbReference type="SAM" id="SignalP"/>
    </source>
</evidence>
<dbReference type="AlphaFoldDB" id="A0A914BUV9"/>
<dbReference type="InterPro" id="IPR016187">
    <property type="entry name" value="CTDL_fold"/>
</dbReference>
<accession>A0A914BUV9</accession>
<keyword evidence="2" id="KW-0732">Signal</keyword>
<dbReference type="PANTHER" id="PTHR45710">
    <property type="entry name" value="C-TYPE LECTIN DOMAIN-CONTAINING PROTEIN 180"/>
    <property type="match status" value="1"/>
</dbReference>
<protein>
    <submittedName>
        <fullName evidence="5">C-type lectin domain-containing protein</fullName>
    </submittedName>
</protein>
<dbReference type="PROSITE" id="PS50041">
    <property type="entry name" value="C_TYPE_LECTIN_2"/>
    <property type="match status" value="1"/>
</dbReference>
<feature type="domain" description="C-type lectin" evidence="3">
    <location>
        <begin position="67"/>
        <end position="131"/>
    </location>
</feature>
<dbReference type="InterPro" id="IPR016186">
    <property type="entry name" value="C-type_lectin-like/link_sf"/>
</dbReference>
<dbReference type="CDD" id="cd00037">
    <property type="entry name" value="CLECT"/>
    <property type="match status" value="1"/>
</dbReference>
<dbReference type="Pfam" id="PF00059">
    <property type="entry name" value="Lectin_C"/>
    <property type="match status" value="1"/>
</dbReference>
<sequence>MSIRLLTCVWIAGLVQAQNPCRVNVIFSLEASTYVNSEGSTVSSSTSIVTTSSTPSYSCGNGSWALVENRCLSFESTQKEWTAASRYCHSLGGVLVTIFDNKDEDFLYGNADTVAFFIGLNDIVKNGTWLWDQPTGQTLSAKIMVKSKPKAKPKTKAKPKAMDKPKAKPMVKPKPKTKPMIKPKPKANAKPMILASN</sequence>
<dbReference type="Proteomes" id="UP000887540">
    <property type="component" value="Unplaced"/>
</dbReference>
<evidence type="ECO:0000313" key="5">
    <source>
        <dbReference type="WBParaSite" id="ACRNAN_Path_1045.g4007.t1"/>
    </source>
</evidence>
<proteinExistence type="predicted"/>
<keyword evidence="4" id="KW-1185">Reference proteome</keyword>
<dbReference type="InterPro" id="IPR001304">
    <property type="entry name" value="C-type_lectin-like"/>
</dbReference>
<dbReference type="Gene3D" id="3.10.100.10">
    <property type="entry name" value="Mannose-Binding Protein A, subunit A"/>
    <property type="match status" value="1"/>
</dbReference>
<feature type="region of interest" description="Disordered" evidence="1">
    <location>
        <begin position="147"/>
        <end position="197"/>
    </location>
</feature>
<feature type="compositionally biased region" description="Basic residues" evidence="1">
    <location>
        <begin position="147"/>
        <end position="159"/>
    </location>
</feature>
<dbReference type="WBParaSite" id="ACRNAN_Path_1045.g4007.t1">
    <property type="protein sequence ID" value="ACRNAN_Path_1045.g4007.t1"/>
    <property type="gene ID" value="ACRNAN_Path_1045.g4007"/>
</dbReference>
<evidence type="ECO:0000259" key="3">
    <source>
        <dbReference type="PROSITE" id="PS50041"/>
    </source>
</evidence>
<evidence type="ECO:0000313" key="4">
    <source>
        <dbReference type="Proteomes" id="UP000887540"/>
    </source>
</evidence>
<dbReference type="PANTHER" id="PTHR45710:SF26">
    <property type="entry name" value="RH26557P"/>
    <property type="match status" value="1"/>
</dbReference>
<feature type="signal peptide" evidence="2">
    <location>
        <begin position="1"/>
        <end position="17"/>
    </location>
</feature>
<feature type="chain" id="PRO_5038123574" evidence="2">
    <location>
        <begin position="18"/>
        <end position="197"/>
    </location>
</feature>
<dbReference type="SUPFAM" id="SSF56436">
    <property type="entry name" value="C-type lectin-like"/>
    <property type="match status" value="1"/>
</dbReference>
<feature type="compositionally biased region" description="Basic residues" evidence="1">
    <location>
        <begin position="167"/>
        <end position="187"/>
    </location>
</feature>
<name>A0A914BUV9_9BILA</name>
<dbReference type="InterPro" id="IPR050828">
    <property type="entry name" value="C-type_lectin/matrix_domain"/>
</dbReference>
<dbReference type="SMART" id="SM00034">
    <property type="entry name" value="CLECT"/>
    <property type="match status" value="1"/>
</dbReference>
<organism evidence="4 5">
    <name type="scientific">Acrobeloides nanus</name>
    <dbReference type="NCBI Taxonomy" id="290746"/>
    <lineage>
        <taxon>Eukaryota</taxon>
        <taxon>Metazoa</taxon>
        <taxon>Ecdysozoa</taxon>
        <taxon>Nematoda</taxon>
        <taxon>Chromadorea</taxon>
        <taxon>Rhabditida</taxon>
        <taxon>Tylenchina</taxon>
        <taxon>Cephalobomorpha</taxon>
        <taxon>Cephaloboidea</taxon>
        <taxon>Cephalobidae</taxon>
        <taxon>Acrobeloides</taxon>
    </lineage>
</organism>
<reference evidence="5" key="1">
    <citation type="submission" date="2022-11" db="UniProtKB">
        <authorList>
            <consortium name="WormBaseParasite"/>
        </authorList>
    </citation>
    <scope>IDENTIFICATION</scope>
</reference>